<dbReference type="GeneID" id="111453144"/>
<evidence type="ECO:0000256" key="2">
    <source>
        <dbReference type="SAM" id="MobiDB-lite"/>
    </source>
</evidence>
<accession>A0A6J1GE75</accession>
<dbReference type="PANTHER" id="PTHR46316:SF2">
    <property type="entry name" value="SNF1-RELATED PROTEIN KINASE REGULATORY SUBUNIT BETA-2"/>
    <property type="match status" value="1"/>
</dbReference>
<proteinExistence type="inferred from homology"/>
<evidence type="ECO:0000313" key="4">
    <source>
        <dbReference type="Proteomes" id="UP000504609"/>
    </source>
</evidence>
<sequence>MGNVNGREDEDANPSGVEEEDEEVGSRRRSLPDGLAAPPDAHLDYLTGDPPTELMGHSPPRSPRAIPSPLMFTPQVPVVPLPRPDELPNSSESWMNNSSLFDDVSSEQGIPTMITWSHGGKEVAVEGSWDNWKSKIPLQRSGKDFTIMKVLSSGVYQYRFIADGQWRYAPDLPWAQDDAGNAYNILDLQDYVPEDIESISSFEPPQSPESSYSSLQLGSEDFSKEPPLAPPHLKTTLLDMPSPYNEILPPISRPQHVVLNHLYMQKERGGPSVVALGMTHRFLAKYVTVVLYKSLQRQR</sequence>
<dbReference type="PANTHER" id="PTHR46316">
    <property type="entry name" value="SNF1-RELATED PROTEIN KINASE REGULATORY SUBUNIT BETA-1"/>
    <property type="match status" value="1"/>
</dbReference>
<feature type="compositionally biased region" description="Low complexity" evidence="2">
    <location>
        <begin position="199"/>
        <end position="214"/>
    </location>
</feature>
<dbReference type="InterPro" id="IPR037256">
    <property type="entry name" value="ASC_dom_sf"/>
</dbReference>
<feature type="domain" description="Association with the SNF1 complex (ASC)" evidence="3">
    <location>
        <begin position="205"/>
        <end position="295"/>
    </location>
</feature>
<evidence type="ECO:0000256" key="1">
    <source>
        <dbReference type="ARBA" id="ARBA00010926"/>
    </source>
</evidence>
<dbReference type="SUPFAM" id="SSF160219">
    <property type="entry name" value="AMPKBI-like"/>
    <property type="match status" value="1"/>
</dbReference>
<dbReference type="CDD" id="cd02859">
    <property type="entry name" value="E_set_AMPKbeta_like_N"/>
    <property type="match status" value="1"/>
</dbReference>
<dbReference type="InterPro" id="IPR013783">
    <property type="entry name" value="Ig-like_fold"/>
</dbReference>
<evidence type="ECO:0000313" key="5">
    <source>
        <dbReference type="RefSeq" id="XP_022949884.1"/>
    </source>
</evidence>
<gene>
    <name evidence="5" type="primary">LOC111453144</name>
</gene>
<keyword evidence="4" id="KW-1185">Reference proteome</keyword>
<feature type="compositionally biased region" description="Acidic residues" evidence="2">
    <location>
        <begin position="8"/>
        <end position="23"/>
    </location>
</feature>
<dbReference type="InterPro" id="IPR032640">
    <property type="entry name" value="AMPK1_CBM"/>
</dbReference>
<protein>
    <submittedName>
        <fullName evidence="5">SNF1-related protein kinase regulatory subunit beta-2-like</fullName>
    </submittedName>
</protein>
<comment type="similarity">
    <text evidence="1">Belongs to the 5'-AMP-activated protein kinase beta subunit family.</text>
</comment>
<evidence type="ECO:0000259" key="3">
    <source>
        <dbReference type="SMART" id="SM01010"/>
    </source>
</evidence>
<dbReference type="RefSeq" id="XP_022949884.1">
    <property type="nucleotide sequence ID" value="XM_023094116.1"/>
</dbReference>
<dbReference type="InterPro" id="IPR014756">
    <property type="entry name" value="Ig_E-set"/>
</dbReference>
<name>A0A6J1GE75_CUCMO</name>
<dbReference type="Gene3D" id="2.60.40.10">
    <property type="entry name" value="Immunoglobulins"/>
    <property type="match status" value="1"/>
</dbReference>
<dbReference type="Proteomes" id="UP000504609">
    <property type="component" value="Unplaced"/>
</dbReference>
<organism evidence="4 5">
    <name type="scientific">Cucurbita moschata</name>
    <name type="common">Winter crookneck squash</name>
    <name type="synonym">Cucurbita pepo var. moschata</name>
    <dbReference type="NCBI Taxonomy" id="3662"/>
    <lineage>
        <taxon>Eukaryota</taxon>
        <taxon>Viridiplantae</taxon>
        <taxon>Streptophyta</taxon>
        <taxon>Embryophyta</taxon>
        <taxon>Tracheophyta</taxon>
        <taxon>Spermatophyta</taxon>
        <taxon>Magnoliopsida</taxon>
        <taxon>eudicotyledons</taxon>
        <taxon>Gunneridae</taxon>
        <taxon>Pentapetalae</taxon>
        <taxon>rosids</taxon>
        <taxon>fabids</taxon>
        <taxon>Cucurbitales</taxon>
        <taxon>Cucurbitaceae</taxon>
        <taxon>Cucurbiteae</taxon>
        <taxon>Cucurbita</taxon>
    </lineage>
</organism>
<feature type="region of interest" description="Disordered" evidence="2">
    <location>
        <begin position="1"/>
        <end position="71"/>
    </location>
</feature>
<dbReference type="SUPFAM" id="SSF81296">
    <property type="entry name" value="E set domains"/>
    <property type="match status" value="1"/>
</dbReference>
<dbReference type="GO" id="GO:0009507">
    <property type="term" value="C:chloroplast"/>
    <property type="evidence" value="ECO:0007669"/>
    <property type="project" value="UniProtKB-ARBA"/>
</dbReference>
<dbReference type="Pfam" id="PF16561">
    <property type="entry name" value="AMPK1_CBM"/>
    <property type="match status" value="1"/>
</dbReference>
<dbReference type="KEGG" id="cmos:111453144"/>
<dbReference type="Pfam" id="PF04739">
    <property type="entry name" value="AMPKBI"/>
    <property type="match status" value="1"/>
</dbReference>
<feature type="region of interest" description="Disordered" evidence="2">
    <location>
        <begin position="199"/>
        <end position="232"/>
    </location>
</feature>
<dbReference type="InterPro" id="IPR043554">
    <property type="entry name" value="KINB"/>
</dbReference>
<dbReference type="InterPro" id="IPR006828">
    <property type="entry name" value="ASC_dom"/>
</dbReference>
<dbReference type="Gene3D" id="6.20.250.60">
    <property type="match status" value="1"/>
</dbReference>
<dbReference type="AlphaFoldDB" id="A0A6J1GE75"/>
<dbReference type="SMART" id="SM01010">
    <property type="entry name" value="AMPKBI"/>
    <property type="match status" value="1"/>
</dbReference>
<reference evidence="5" key="1">
    <citation type="submission" date="2025-08" db="UniProtKB">
        <authorList>
            <consortium name="RefSeq"/>
        </authorList>
    </citation>
    <scope>IDENTIFICATION</scope>
    <source>
        <tissue evidence="5">Young leaves</tissue>
    </source>
</reference>